<feature type="compositionally biased region" description="Pro residues" evidence="1">
    <location>
        <begin position="1"/>
        <end position="26"/>
    </location>
</feature>
<feature type="region of interest" description="Disordered" evidence="1">
    <location>
        <begin position="403"/>
        <end position="441"/>
    </location>
</feature>
<feature type="compositionally biased region" description="Polar residues" evidence="1">
    <location>
        <begin position="74"/>
        <end position="84"/>
    </location>
</feature>
<organism evidence="2 3">
    <name type="scientific">Dimargaris verticillata</name>
    <dbReference type="NCBI Taxonomy" id="2761393"/>
    <lineage>
        <taxon>Eukaryota</taxon>
        <taxon>Fungi</taxon>
        <taxon>Fungi incertae sedis</taxon>
        <taxon>Zoopagomycota</taxon>
        <taxon>Kickxellomycotina</taxon>
        <taxon>Dimargaritomycetes</taxon>
        <taxon>Dimargaritales</taxon>
        <taxon>Dimargaritaceae</taxon>
        <taxon>Dimargaris</taxon>
    </lineage>
</organism>
<proteinExistence type="predicted"/>
<protein>
    <submittedName>
        <fullName evidence="2">Uncharacterized protein</fullName>
    </submittedName>
</protein>
<dbReference type="Proteomes" id="UP001151582">
    <property type="component" value="Unassembled WGS sequence"/>
</dbReference>
<gene>
    <name evidence="2" type="ORF">H4R34_002665</name>
</gene>
<keyword evidence="3" id="KW-1185">Reference proteome</keyword>
<feature type="region of interest" description="Disordered" evidence="1">
    <location>
        <begin position="116"/>
        <end position="146"/>
    </location>
</feature>
<evidence type="ECO:0000313" key="3">
    <source>
        <dbReference type="Proteomes" id="UP001151582"/>
    </source>
</evidence>
<evidence type="ECO:0000256" key="1">
    <source>
        <dbReference type="SAM" id="MobiDB-lite"/>
    </source>
</evidence>
<sequence length="441" mass="47170">MELPPLPTKPHVAPPDHPSRYAPPPMQDYSKLPAAALRAKNRRPSLPELWEEGGRPTAIDFILPQRIPPRPRQNTDSDPSSSSTHAKDGAQTVAPGMEYAHVPLQVQIAAAAAAANPKGPMLPTPDQSDTSSMSGGGGARPPGHESIDLMQQNQMNAAIQMAFAQSQQQSMMGSPYSAPTMPLTPLSLNPAMSDTSSMGSGMSYLELRQPPADPGPSSVAAAMTTPHLPHAQAMMTNLGMVPTNNNPMTHNPMMQPPDINPAMVSLSPHATLHPRIISPSQYSMGSHTFQTPFYSPGAPFVNAPFNMIPSPVQPRLPMHTPCSHHPQSNHSIYAELATIGENMRRSGAASNAPIMFPASWGTPVRIASVQHPEISLPHPSLSPTNLVTAEHQPLTQTMDSTLRTTAMDANQGQPSPQMYPSGQQPHYAPGSHTPESSDHHE</sequence>
<evidence type="ECO:0000313" key="2">
    <source>
        <dbReference type="EMBL" id="KAJ1979871.1"/>
    </source>
</evidence>
<dbReference type="AlphaFoldDB" id="A0A9W8E9S2"/>
<feature type="compositionally biased region" description="Polar residues" evidence="1">
    <location>
        <begin position="403"/>
        <end position="424"/>
    </location>
</feature>
<dbReference type="EMBL" id="JANBQB010000197">
    <property type="protein sequence ID" value="KAJ1979871.1"/>
    <property type="molecule type" value="Genomic_DNA"/>
</dbReference>
<reference evidence="2" key="1">
    <citation type="submission" date="2022-07" db="EMBL/GenBank/DDBJ databases">
        <title>Phylogenomic reconstructions and comparative analyses of Kickxellomycotina fungi.</title>
        <authorList>
            <person name="Reynolds N.K."/>
            <person name="Stajich J.E."/>
            <person name="Barry K."/>
            <person name="Grigoriev I.V."/>
            <person name="Crous P."/>
            <person name="Smith M.E."/>
        </authorList>
    </citation>
    <scope>NUCLEOTIDE SEQUENCE</scope>
    <source>
        <strain evidence="2">RSA 567</strain>
    </source>
</reference>
<comment type="caution">
    <text evidence="2">The sequence shown here is derived from an EMBL/GenBank/DDBJ whole genome shotgun (WGS) entry which is preliminary data.</text>
</comment>
<name>A0A9W8E9S2_9FUNG</name>
<feature type="region of interest" description="Disordered" evidence="1">
    <location>
        <begin position="1"/>
        <end position="89"/>
    </location>
</feature>
<accession>A0A9W8E9S2</accession>